<comment type="catalytic activity">
    <reaction evidence="1">
        <text>Hydrolysis of DNA containing ring-opened 7-methylguanine residues, releasing 2,6-diamino-4-hydroxy-5-(N-methyl)formamidopyrimidine.</text>
        <dbReference type="EC" id="3.2.2.23"/>
    </reaction>
</comment>
<dbReference type="Gene3D" id="3.20.190.10">
    <property type="entry name" value="MutM-like, N-terminal"/>
    <property type="match status" value="1"/>
</dbReference>
<dbReference type="SMART" id="SM00898">
    <property type="entry name" value="Fapy_DNA_glyco"/>
    <property type="match status" value="1"/>
</dbReference>
<dbReference type="InterPro" id="IPR010979">
    <property type="entry name" value="Ribosomal_uS13-like_H2TH"/>
</dbReference>
<keyword evidence="7" id="KW-0456">Lyase</keyword>
<feature type="domain" description="Formamidopyrimidine-DNA glycosylase catalytic" evidence="10">
    <location>
        <begin position="2"/>
        <end position="114"/>
    </location>
</feature>
<evidence type="ECO:0000256" key="1">
    <source>
        <dbReference type="ARBA" id="ARBA00001668"/>
    </source>
</evidence>
<dbReference type="Pfam" id="PF01149">
    <property type="entry name" value="Fapy_DNA_glyco"/>
    <property type="match status" value="1"/>
</dbReference>
<dbReference type="AlphaFoldDB" id="A0A8J3GDH5"/>
<dbReference type="SUPFAM" id="SSF81624">
    <property type="entry name" value="N-terminal domain of MutM-like DNA repair proteins"/>
    <property type="match status" value="1"/>
</dbReference>
<dbReference type="Gene3D" id="1.10.8.50">
    <property type="match status" value="1"/>
</dbReference>
<keyword evidence="4" id="KW-0378">Hydrolase</keyword>
<protein>
    <submittedName>
        <fullName evidence="11">Formamidopyrimidine-DNA glycosylase</fullName>
    </submittedName>
</protein>
<dbReference type="GO" id="GO:0008534">
    <property type="term" value="F:oxidized purine nucleobase lesion DNA N-glycosylase activity"/>
    <property type="evidence" value="ECO:0007669"/>
    <property type="project" value="UniProtKB-EC"/>
</dbReference>
<evidence type="ECO:0000256" key="2">
    <source>
        <dbReference type="ARBA" id="ARBA00009409"/>
    </source>
</evidence>
<dbReference type="CDD" id="cd08773">
    <property type="entry name" value="FpgNei_N"/>
    <property type="match status" value="1"/>
</dbReference>
<dbReference type="EMBL" id="BMXG01000004">
    <property type="protein sequence ID" value="GHB95700.1"/>
    <property type="molecule type" value="Genomic_DNA"/>
</dbReference>
<dbReference type="GO" id="GO:0008270">
    <property type="term" value="F:zinc ion binding"/>
    <property type="evidence" value="ECO:0007669"/>
    <property type="project" value="InterPro"/>
</dbReference>
<dbReference type="GO" id="GO:0016829">
    <property type="term" value="F:lyase activity"/>
    <property type="evidence" value="ECO:0007669"/>
    <property type="project" value="UniProtKB-KW"/>
</dbReference>
<name>A0A8J3GDH5_9BACT</name>
<evidence type="ECO:0000313" key="11">
    <source>
        <dbReference type="EMBL" id="GHB95700.1"/>
    </source>
</evidence>
<reference evidence="11" key="1">
    <citation type="journal article" date="2014" name="Int. J. Syst. Evol. Microbiol.">
        <title>Complete genome sequence of Corynebacterium casei LMG S-19264T (=DSM 44701T), isolated from a smear-ripened cheese.</title>
        <authorList>
            <consortium name="US DOE Joint Genome Institute (JGI-PGF)"/>
            <person name="Walter F."/>
            <person name="Albersmeier A."/>
            <person name="Kalinowski J."/>
            <person name="Ruckert C."/>
        </authorList>
    </citation>
    <scope>NUCLEOTIDE SEQUENCE</scope>
    <source>
        <strain evidence="11">KCTC 12870</strain>
    </source>
</reference>
<evidence type="ECO:0000256" key="8">
    <source>
        <dbReference type="ARBA" id="ARBA00023268"/>
    </source>
</evidence>
<dbReference type="GO" id="GO:0003906">
    <property type="term" value="F:DNA-(apurinic or apyrimidinic site) endonuclease activity"/>
    <property type="evidence" value="ECO:0007669"/>
    <property type="project" value="InterPro"/>
</dbReference>
<dbReference type="InterPro" id="IPR035937">
    <property type="entry name" value="FPG_N"/>
</dbReference>
<dbReference type="InterPro" id="IPR012319">
    <property type="entry name" value="FPG_cat"/>
</dbReference>
<dbReference type="GO" id="GO:0003684">
    <property type="term" value="F:damaged DNA binding"/>
    <property type="evidence" value="ECO:0007669"/>
    <property type="project" value="InterPro"/>
</dbReference>
<evidence type="ECO:0000256" key="4">
    <source>
        <dbReference type="ARBA" id="ARBA00022801"/>
    </source>
</evidence>
<dbReference type="SMART" id="SM01232">
    <property type="entry name" value="H2TH"/>
    <property type="match status" value="1"/>
</dbReference>
<dbReference type="SUPFAM" id="SSF57716">
    <property type="entry name" value="Glucocorticoid receptor-like (DNA-binding domain)"/>
    <property type="match status" value="1"/>
</dbReference>
<dbReference type="InterPro" id="IPR015886">
    <property type="entry name" value="H2TH_FPG"/>
</dbReference>
<comment type="caution">
    <text evidence="11">The sequence shown here is derived from an EMBL/GenBank/DDBJ whole genome shotgun (WGS) entry which is preliminary data.</text>
</comment>
<evidence type="ECO:0000256" key="3">
    <source>
        <dbReference type="ARBA" id="ARBA00022763"/>
    </source>
</evidence>
<evidence type="ECO:0000256" key="9">
    <source>
        <dbReference type="ARBA" id="ARBA00023295"/>
    </source>
</evidence>
<organism evidence="11 12">
    <name type="scientific">Cerasicoccus arenae</name>
    <dbReference type="NCBI Taxonomy" id="424488"/>
    <lineage>
        <taxon>Bacteria</taxon>
        <taxon>Pseudomonadati</taxon>
        <taxon>Verrucomicrobiota</taxon>
        <taxon>Opitutia</taxon>
        <taxon>Puniceicoccales</taxon>
        <taxon>Cerasicoccaceae</taxon>
        <taxon>Cerasicoccus</taxon>
    </lineage>
</organism>
<dbReference type="PANTHER" id="PTHR22993:SF9">
    <property type="entry name" value="FORMAMIDOPYRIMIDINE-DNA GLYCOSYLASE"/>
    <property type="match status" value="1"/>
</dbReference>
<keyword evidence="6" id="KW-0234">DNA repair</keyword>
<sequence length="273" mass="30388">MPELAEVEYFRQQWNAGIGRKVSAIEVHANARIFRECPAEILVNGLAGATLRGSDAQAKQMLFEFSGGRWLGLHLGMTGRLLSEPKQYAAGPWDHFMLRQASGTLVFRDPRQFGLLKWHVGKTPPDWWVSLPPAILSEAFTVEAMAAFLKRRGKSPLKAVLLMQERFPGVGNWMADEILWRANLHPQTKAGALTNAEQITLHCKVCEVCADALRAIAGQGGALPPDLNVNIPESWLFWHRWRDGGHCPRDGQALQRESIGGRTSCWCPQCQNG</sequence>
<keyword evidence="8" id="KW-0511">Multifunctional enzyme</keyword>
<evidence type="ECO:0000259" key="10">
    <source>
        <dbReference type="PROSITE" id="PS51068"/>
    </source>
</evidence>
<evidence type="ECO:0000256" key="5">
    <source>
        <dbReference type="ARBA" id="ARBA00023125"/>
    </source>
</evidence>
<proteinExistence type="inferred from homology"/>
<dbReference type="PROSITE" id="PS51068">
    <property type="entry name" value="FPG_CAT"/>
    <property type="match status" value="1"/>
</dbReference>
<keyword evidence="5" id="KW-0238">DNA-binding</keyword>
<gene>
    <name evidence="11" type="primary">mutM</name>
    <name evidence="11" type="ORF">GCM10007047_09420</name>
</gene>
<evidence type="ECO:0000256" key="7">
    <source>
        <dbReference type="ARBA" id="ARBA00023239"/>
    </source>
</evidence>
<accession>A0A8J3GDH5</accession>
<dbReference type="RefSeq" id="WP_189512365.1">
    <property type="nucleotide sequence ID" value="NZ_BMXG01000004.1"/>
</dbReference>
<dbReference type="Pfam" id="PF06831">
    <property type="entry name" value="H2TH"/>
    <property type="match status" value="1"/>
</dbReference>
<keyword evidence="3" id="KW-0227">DNA damage</keyword>
<dbReference type="GO" id="GO:0006284">
    <property type="term" value="P:base-excision repair"/>
    <property type="evidence" value="ECO:0007669"/>
    <property type="project" value="InterPro"/>
</dbReference>
<dbReference type="SUPFAM" id="SSF46946">
    <property type="entry name" value="S13-like H2TH domain"/>
    <property type="match status" value="1"/>
</dbReference>
<dbReference type="Proteomes" id="UP000642829">
    <property type="component" value="Unassembled WGS sequence"/>
</dbReference>
<dbReference type="PANTHER" id="PTHR22993">
    <property type="entry name" value="FORMAMIDOPYRIMIDINE-DNA GLYCOSYLASE"/>
    <property type="match status" value="1"/>
</dbReference>
<reference evidence="11" key="2">
    <citation type="submission" date="2020-09" db="EMBL/GenBank/DDBJ databases">
        <authorList>
            <person name="Sun Q."/>
            <person name="Kim S."/>
        </authorList>
    </citation>
    <scope>NUCLEOTIDE SEQUENCE</scope>
    <source>
        <strain evidence="11">KCTC 12870</strain>
    </source>
</reference>
<comment type="similarity">
    <text evidence="2">Belongs to the FPG family.</text>
</comment>
<keyword evidence="12" id="KW-1185">Reference proteome</keyword>
<keyword evidence="9" id="KW-0326">Glycosidase</keyword>
<evidence type="ECO:0000313" key="12">
    <source>
        <dbReference type="Proteomes" id="UP000642829"/>
    </source>
</evidence>
<evidence type="ECO:0000256" key="6">
    <source>
        <dbReference type="ARBA" id="ARBA00023204"/>
    </source>
</evidence>